<evidence type="ECO:0000313" key="2">
    <source>
        <dbReference type="Proteomes" id="UP000789901"/>
    </source>
</evidence>
<comment type="caution">
    <text evidence="1">The sequence shown here is derived from an EMBL/GenBank/DDBJ whole genome shotgun (WGS) entry which is preliminary data.</text>
</comment>
<organism evidence="1 2">
    <name type="scientific">Gigaspora margarita</name>
    <dbReference type="NCBI Taxonomy" id="4874"/>
    <lineage>
        <taxon>Eukaryota</taxon>
        <taxon>Fungi</taxon>
        <taxon>Fungi incertae sedis</taxon>
        <taxon>Mucoromycota</taxon>
        <taxon>Glomeromycotina</taxon>
        <taxon>Glomeromycetes</taxon>
        <taxon>Diversisporales</taxon>
        <taxon>Gigasporaceae</taxon>
        <taxon>Gigaspora</taxon>
    </lineage>
</organism>
<feature type="non-terminal residue" evidence="1">
    <location>
        <position position="1"/>
    </location>
</feature>
<dbReference type="EMBL" id="CAJVQB010132994">
    <property type="protein sequence ID" value="CAG8854077.1"/>
    <property type="molecule type" value="Genomic_DNA"/>
</dbReference>
<name>A0ABN7XFY3_GIGMA</name>
<accession>A0ABN7XFY3</accession>
<protein>
    <submittedName>
        <fullName evidence="1">15556_t:CDS:1</fullName>
    </submittedName>
</protein>
<sequence>YLNDSSGIPYSDSHVTPQTFVDQSSSSYFLSSSLVQEEPTSDIASTINLSQNVTSFFSPFLTIPAYSAKICEH</sequence>
<feature type="non-terminal residue" evidence="1">
    <location>
        <position position="73"/>
    </location>
</feature>
<reference evidence="1 2" key="1">
    <citation type="submission" date="2021-06" db="EMBL/GenBank/DDBJ databases">
        <authorList>
            <person name="Kallberg Y."/>
            <person name="Tangrot J."/>
            <person name="Rosling A."/>
        </authorList>
    </citation>
    <scope>NUCLEOTIDE SEQUENCE [LARGE SCALE GENOMIC DNA]</scope>
    <source>
        <strain evidence="1 2">120-4 pot B 10/14</strain>
    </source>
</reference>
<dbReference type="Proteomes" id="UP000789901">
    <property type="component" value="Unassembled WGS sequence"/>
</dbReference>
<keyword evidence="2" id="KW-1185">Reference proteome</keyword>
<evidence type="ECO:0000313" key="1">
    <source>
        <dbReference type="EMBL" id="CAG8854077.1"/>
    </source>
</evidence>
<gene>
    <name evidence="1" type="ORF">GMARGA_LOCUS42898</name>
</gene>
<proteinExistence type="predicted"/>